<keyword evidence="2" id="KW-1133">Transmembrane helix</keyword>
<evidence type="ECO:0000256" key="1">
    <source>
        <dbReference type="ARBA" id="ARBA00022801"/>
    </source>
</evidence>
<keyword evidence="1 4" id="KW-0378">Hydrolase</keyword>
<reference evidence="4" key="1">
    <citation type="submission" date="2014-11" db="EMBL/GenBank/DDBJ databases">
        <authorList>
            <person name="Zhu J."/>
            <person name="Qi W."/>
            <person name="Song R."/>
        </authorList>
    </citation>
    <scope>NUCLEOTIDE SEQUENCE</scope>
</reference>
<dbReference type="InterPro" id="IPR008979">
    <property type="entry name" value="Galactose-bd-like_sf"/>
</dbReference>
<dbReference type="GO" id="GO:0008239">
    <property type="term" value="F:dipeptidyl-peptidase activity"/>
    <property type="evidence" value="ECO:0007669"/>
    <property type="project" value="InterPro"/>
</dbReference>
<evidence type="ECO:0000259" key="3">
    <source>
        <dbReference type="SMART" id="SM00939"/>
    </source>
</evidence>
<proteinExistence type="predicted"/>
<dbReference type="Pfam" id="PF08530">
    <property type="entry name" value="PepX_C"/>
    <property type="match status" value="1"/>
</dbReference>
<name>A0A1B1TE84_9ARCH</name>
<dbReference type="EMBL" id="KP211895">
    <property type="protein sequence ID" value="ANV80596.1"/>
    <property type="molecule type" value="Genomic_DNA"/>
</dbReference>
<reference evidence="4" key="2">
    <citation type="journal article" date="2015" name="ISME J.">
        <title>A new class of marine Euryarchaeota group II from the Mediterranean deep chlorophyll maximum.</title>
        <authorList>
            <person name="Martin-Cuadrado A.B."/>
            <person name="Garcia-Heredia I."/>
            <person name="Molto A.G."/>
            <person name="Lopez-Ubeda R."/>
            <person name="Kimes N."/>
            <person name="Lopez-Garcia P."/>
            <person name="Moreira D."/>
            <person name="Rodriguez-Valera F."/>
        </authorList>
    </citation>
    <scope>NUCLEOTIDE SEQUENCE</scope>
</reference>
<feature type="domain" description="Xaa-Pro dipeptidyl-peptidase C-terminal" evidence="3">
    <location>
        <begin position="437"/>
        <end position="627"/>
    </location>
</feature>
<dbReference type="InterPro" id="IPR029058">
    <property type="entry name" value="AB_hydrolase_fold"/>
</dbReference>
<keyword evidence="2" id="KW-0812">Transmembrane</keyword>
<dbReference type="Pfam" id="PF02129">
    <property type="entry name" value="Peptidase_S15"/>
    <property type="match status" value="1"/>
</dbReference>
<accession>A0A1B1TE84</accession>
<dbReference type="SUPFAM" id="SSF53474">
    <property type="entry name" value="alpha/beta-Hydrolases"/>
    <property type="match status" value="1"/>
</dbReference>
<organism evidence="4">
    <name type="scientific">uncultured Poseidoniia archaeon</name>
    <dbReference type="NCBI Taxonomy" id="1697135"/>
    <lineage>
        <taxon>Archaea</taxon>
        <taxon>Methanobacteriati</taxon>
        <taxon>Thermoplasmatota</taxon>
        <taxon>Candidatus Poseidoniia</taxon>
        <taxon>environmental samples</taxon>
    </lineage>
</organism>
<protein>
    <submittedName>
        <fullName evidence="4">Hydrolase CocE/NonD family protein</fullName>
    </submittedName>
</protein>
<dbReference type="SUPFAM" id="SSF49785">
    <property type="entry name" value="Galactose-binding domain-like"/>
    <property type="match status" value="1"/>
</dbReference>
<dbReference type="AlphaFoldDB" id="A0A1B1TE84"/>
<dbReference type="InterPro" id="IPR013736">
    <property type="entry name" value="Xaa-Pro_dipept_C"/>
</dbReference>
<dbReference type="SMART" id="SM00939">
    <property type="entry name" value="PepX_C"/>
    <property type="match status" value="1"/>
</dbReference>
<feature type="transmembrane region" description="Helical" evidence="2">
    <location>
        <begin position="52"/>
        <end position="72"/>
    </location>
</feature>
<dbReference type="Gene3D" id="3.40.50.1820">
    <property type="entry name" value="alpha/beta hydrolase"/>
    <property type="match status" value="2"/>
</dbReference>
<dbReference type="InterPro" id="IPR005674">
    <property type="entry name" value="CocE/Ser_esterase"/>
</dbReference>
<evidence type="ECO:0000256" key="2">
    <source>
        <dbReference type="SAM" id="Phobius"/>
    </source>
</evidence>
<dbReference type="NCBIfam" id="TIGR00976">
    <property type="entry name" value="CocE_NonD"/>
    <property type="match status" value="1"/>
</dbReference>
<dbReference type="InterPro" id="IPR000383">
    <property type="entry name" value="Xaa-Pro-like_dom"/>
</dbReference>
<evidence type="ECO:0000313" key="4">
    <source>
        <dbReference type="EMBL" id="ANV80596.1"/>
    </source>
</evidence>
<sequence length="659" mass="74408">MIYFIVFEEHKNISLNNKTQWVWVMTEAVLIAEEVFSSFEREKMKRKSKIKLLTIAIFISLIMLLVSLQTWIVDDVVDEIKKDLGIYERVPVWERSEWPYLTDQSYSFVMENGEYSILETDNEWNSVHHFVEFDLPLSEGGSAPNGIVSLAIWLPDVEEGVKVPVIAEFGPYFDEVSVETPSIEVPGTWLGQMIIDQILPHGYAFAQVSVMGTGRSNHCMDLMGNAEQLGVDAAVTWLGTQNWSNGGVSMIGKSYDGSTPWQAATFGNEYLKTIVPISGLIGVMELMWKNGSSEARAPIMHNGVYGSYGVDGDEEDVGNLCPDYIIGPGTGVAAYMWGSEVAGTYWEERYFLERVLQNYQGSVYLIQGMHDWNVDPHMAIPVINQLIDAGIESKGLFGQWDHDYPDRPDYHFDRSGEGRGREAYPEMVRFDWMQDLLEWFDWYLKGVGDKPGLFVEIQSNQGQWRIEDRYPPENMETMALDLGGKMINIGGTTTILPNGNIGPVYESEPFIEDIWISGLPRLHVDVSTATVGGQIYALLEDCDEAGYCIHIGHSIMDLRYHEGGNQEQTWLPLFDTINAKMEFFAMDVQIDAGHFIRLSLSSTGEDYLPASTSTIVDISEGQNSNLLIDIIDYDDKLLFNPPSCTHEYCLDWLNQTNDN</sequence>
<keyword evidence="2" id="KW-0472">Membrane</keyword>